<evidence type="ECO:0000256" key="4">
    <source>
        <dbReference type="ARBA" id="ARBA00022857"/>
    </source>
</evidence>
<dbReference type="Gene3D" id="1.20.1090.10">
    <property type="entry name" value="Dehydroquinate synthase-like - alpha domain"/>
    <property type="match status" value="1"/>
</dbReference>
<dbReference type="GO" id="GO:0008654">
    <property type="term" value="P:phospholipid biosynthetic process"/>
    <property type="evidence" value="ECO:0007669"/>
    <property type="project" value="UniProtKB-KW"/>
</dbReference>
<evidence type="ECO:0000256" key="7">
    <source>
        <dbReference type="ARBA" id="ARBA00023098"/>
    </source>
</evidence>
<keyword evidence="6" id="KW-0520">NAD</keyword>
<proteinExistence type="predicted"/>
<evidence type="ECO:0000256" key="9">
    <source>
        <dbReference type="ARBA" id="ARBA00023264"/>
    </source>
</evidence>
<dbReference type="PANTHER" id="PTHR43616:SF5">
    <property type="entry name" value="GLYCEROL DEHYDROGENASE 1"/>
    <property type="match status" value="1"/>
</dbReference>
<protein>
    <submittedName>
        <fullName evidence="10">Sn-glycerol-1-phosphate dehydrogenase</fullName>
    </submittedName>
</protein>
<keyword evidence="2" id="KW-0444">Lipid biosynthesis</keyword>
<evidence type="ECO:0000256" key="1">
    <source>
        <dbReference type="ARBA" id="ARBA00022490"/>
    </source>
</evidence>
<keyword evidence="8" id="KW-0594">Phospholipid biosynthesis</keyword>
<reference evidence="10" key="1">
    <citation type="submission" date="2020-08" db="EMBL/GenBank/DDBJ databases">
        <title>Genome public.</title>
        <authorList>
            <person name="Liu C."/>
            <person name="Sun Q."/>
        </authorList>
    </citation>
    <scope>NUCLEOTIDE SEQUENCE</scope>
    <source>
        <strain evidence="10">H8</strain>
    </source>
</reference>
<keyword evidence="11" id="KW-1185">Reference proteome</keyword>
<dbReference type="Pfam" id="PF13685">
    <property type="entry name" value="Fe-ADH_2"/>
    <property type="match status" value="1"/>
</dbReference>
<dbReference type="Gene3D" id="3.40.50.1970">
    <property type="match status" value="1"/>
</dbReference>
<evidence type="ECO:0000313" key="10">
    <source>
        <dbReference type="EMBL" id="MBC8541272.1"/>
    </source>
</evidence>
<evidence type="ECO:0000256" key="2">
    <source>
        <dbReference type="ARBA" id="ARBA00022516"/>
    </source>
</evidence>
<dbReference type="InterPro" id="IPR032837">
    <property type="entry name" value="G1PDH"/>
</dbReference>
<dbReference type="GO" id="GO:0005829">
    <property type="term" value="C:cytosol"/>
    <property type="evidence" value="ECO:0007669"/>
    <property type="project" value="TreeGrafter"/>
</dbReference>
<evidence type="ECO:0000256" key="6">
    <source>
        <dbReference type="ARBA" id="ARBA00023027"/>
    </source>
</evidence>
<gene>
    <name evidence="10" type="ORF">H8698_09825</name>
</gene>
<evidence type="ECO:0000256" key="3">
    <source>
        <dbReference type="ARBA" id="ARBA00022723"/>
    </source>
</evidence>
<organism evidence="10 11">
    <name type="scientific">Congzhengia minquanensis</name>
    <dbReference type="NCBI Taxonomy" id="2763657"/>
    <lineage>
        <taxon>Bacteria</taxon>
        <taxon>Bacillati</taxon>
        <taxon>Bacillota</taxon>
        <taxon>Clostridia</taxon>
        <taxon>Eubacteriales</taxon>
        <taxon>Oscillospiraceae</taxon>
        <taxon>Congzhengia</taxon>
    </lineage>
</organism>
<evidence type="ECO:0000256" key="5">
    <source>
        <dbReference type="ARBA" id="ARBA00023002"/>
    </source>
</evidence>
<dbReference type="InterPro" id="IPR016205">
    <property type="entry name" value="Glycerol_DH"/>
</dbReference>
<keyword evidence="9" id="KW-1208">Phospholipid metabolism</keyword>
<keyword evidence="7" id="KW-0443">Lipid metabolism</keyword>
<dbReference type="CDD" id="cd08175">
    <property type="entry name" value="G1PDH"/>
    <property type="match status" value="1"/>
</dbReference>
<dbReference type="GO" id="GO:0016614">
    <property type="term" value="F:oxidoreductase activity, acting on CH-OH group of donors"/>
    <property type="evidence" value="ECO:0007669"/>
    <property type="project" value="InterPro"/>
</dbReference>
<dbReference type="Proteomes" id="UP000611762">
    <property type="component" value="Unassembled WGS sequence"/>
</dbReference>
<keyword evidence="5" id="KW-0560">Oxidoreductase</keyword>
<dbReference type="GO" id="GO:0046872">
    <property type="term" value="F:metal ion binding"/>
    <property type="evidence" value="ECO:0007669"/>
    <property type="project" value="UniProtKB-KW"/>
</dbReference>
<dbReference type="SUPFAM" id="SSF56796">
    <property type="entry name" value="Dehydroquinate synthase-like"/>
    <property type="match status" value="1"/>
</dbReference>
<evidence type="ECO:0000256" key="8">
    <source>
        <dbReference type="ARBA" id="ARBA00023209"/>
    </source>
</evidence>
<dbReference type="RefSeq" id="WP_249313306.1">
    <property type="nucleotide sequence ID" value="NZ_JACRSU010000003.1"/>
</dbReference>
<dbReference type="AlphaFoldDB" id="A0A926DP57"/>
<comment type="caution">
    <text evidence="10">The sequence shown here is derived from an EMBL/GenBank/DDBJ whole genome shotgun (WGS) entry which is preliminary data.</text>
</comment>
<dbReference type="PANTHER" id="PTHR43616">
    <property type="entry name" value="GLYCEROL DEHYDROGENASE"/>
    <property type="match status" value="1"/>
</dbReference>
<name>A0A926DP57_9FIRM</name>
<sequence length="425" mass="46861">MNINELLGKHPCSCGRTHACAIAQVHIERGAVSHLKELCENFETVAVAADHNTYAACGEQVCSVLGEKLCSTKIFQPKGLLVPDETSAAELFQSASGADLIVGVGSGVIQDLCKYVSYKMGVPYIIVATAPSMDGYASTGAAMIMNRMKVTYSCHVPMAILADTEVLKNAPLELIQSGFGDILGKYSCLCDWQLSHVVTDEYFCREIFDLTMSMVKQTEVLAKKLLARDEESVKTLMEALVVVGIAMSYAESSRPASGSEHHLSHFFEIVGLICGEPYFLHGIDVAYSAYVTQCLREKMIENGIPKVFPKFCRSKWEKGVKQIYKQAAEGVLELQNGLGWHEQSLEKIYREKEKEITSVLQSAPKSDIILAQLKNVGLDLDAFVKQYGKEKILNAVWYAKDLKDRYSVLWLFGAVSPAAPYSQPQ</sequence>
<evidence type="ECO:0000313" key="11">
    <source>
        <dbReference type="Proteomes" id="UP000611762"/>
    </source>
</evidence>
<accession>A0A926DP57</accession>
<dbReference type="EMBL" id="JACRSU010000003">
    <property type="protein sequence ID" value="MBC8541272.1"/>
    <property type="molecule type" value="Genomic_DNA"/>
</dbReference>
<keyword evidence="3" id="KW-0479">Metal-binding</keyword>
<keyword evidence="1" id="KW-0963">Cytoplasm</keyword>
<keyword evidence="4" id="KW-0521">NADP</keyword>